<dbReference type="EMBL" id="JABWDC010000013">
    <property type="protein sequence ID" value="NUN85981.1"/>
    <property type="molecule type" value="Genomic_DNA"/>
</dbReference>
<evidence type="ECO:0000313" key="2">
    <source>
        <dbReference type="Proteomes" id="UP000554488"/>
    </source>
</evidence>
<gene>
    <name evidence="1" type="ORF">HUU93_05070</name>
</gene>
<comment type="caution">
    <text evidence="1">The sequence shown here is derived from an EMBL/GenBank/DDBJ whole genome shotgun (WGS) entry which is preliminary data.</text>
</comment>
<name>A0A849XNP9_9FIRM</name>
<dbReference type="Proteomes" id="UP000554488">
    <property type="component" value="Unassembled WGS sequence"/>
</dbReference>
<evidence type="ECO:0000313" key="1">
    <source>
        <dbReference type="EMBL" id="NUN85981.1"/>
    </source>
</evidence>
<dbReference type="RefSeq" id="WP_158563052.1">
    <property type="nucleotide sequence ID" value="NZ_JABWDC010000013.1"/>
</dbReference>
<proteinExistence type="predicted"/>
<sequence>MMEHKITIMKYQTMFPGMTKKLFDEKERFYQIAVISIRLDELQTKGAVLQKMGKPTKSGTRMTFAPVRSAGEYEAEMQRILEDGKKLGLKFEKKKEEK</sequence>
<protein>
    <submittedName>
        <fullName evidence="1">Uncharacterized protein</fullName>
    </submittedName>
</protein>
<dbReference type="AlphaFoldDB" id="A0A849XNP9"/>
<accession>A0A849XNP9</accession>
<reference evidence="1 2" key="1">
    <citation type="submission" date="2020-04" db="EMBL/GenBank/DDBJ databases">
        <authorList>
            <person name="Pieper L."/>
        </authorList>
    </citation>
    <scope>NUCLEOTIDE SEQUENCE [LARGE SCALE GENOMIC DNA]</scope>
    <source>
        <strain evidence="1 2">F22</strain>
    </source>
</reference>
<reference evidence="1 2" key="2">
    <citation type="submission" date="2020-07" db="EMBL/GenBank/DDBJ databases">
        <title>Bacterial metabolism rescues the inhibition of intestinal drug absorption by food and drug additives.</title>
        <authorList>
            <person name="Zou L."/>
            <person name="Spanogiannopoulos P."/>
            <person name="Chien H.-C."/>
            <person name="Pieper L.M."/>
            <person name="Cai W."/>
            <person name="Khuri N."/>
            <person name="Pottel J."/>
            <person name="Vora B."/>
            <person name="Ni Z."/>
            <person name="Tsakalozou E."/>
            <person name="Zhang W."/>
            <person name="Shoichet B.K."/>
            <person name="Giacomini K.M."/>
            <person name="Turnbaugh P.J."/>
        </authorList>
    </citation>
    <scope>NUCLEOTIDE SEQUENCE [LARGE SCALE GENOMIC DNA]</scope>
    <source>
        <strain evidence="1 2">F22</strain>
    </source>
</reference>
<organism evidence="1 2">
    <name type="scientific">Coprococcus comes</name>
    <dbReference type="NCBI Taxonomy" id="410072"/>
    <lineage>
        <taxon>Bacteria</taxon>
        <taxon>Bacillati</taxon>
        <taxon>Bacillota</taxon>
        <taxon>Clostridia</taxon>
        <taxon>Lachnospirales</taxon>
        <taxon>Lachnospiraceae</taxon>
        <taxon>Coprococcus</taxon>
    </lineage>
</organism>